<proteinExistence type="predicted"/>
<evidence type="ECO:0000313" key="2">
    <source>
        <dbReference type="EMBL" id="KAL0903474.1"/>
    </source>
</evidence>
<keyword evidence="3" id="KW-1185">Reference proteome</keyword>
<dbReference type="Pfam" id="PF05553">
    <property type="entry name" value="DUF761"/>
    <property type="match status" value="1"/>
</dbReference>
<evidence type="ECO:0000313" key="3">
    <source>
        <dbReference type="Proteomes" id="UP001552299"/>
    </source>
</evidence>
<gene>
    <name evidence="2" type="ORF">M5K25_027858</name>
</gene>
<accession>A0ABD0TUX1</accession>
<dbReference type="Proteomes" id="UP001552299">
    <property type="component" value="Unassembled WGS sequence"/>
</dbReference>
<feature type="region of interest" description="Disordered" evidence="1">
    <location>
        <begin position="70"/>
        <end position="98"/>
    </location>
</feature>
<dbReference type="AlphaFoldDB" id="A0ABD0TUX1"/>
<feature type="compositionally biased region" description="Pro residues" evidence="1">
    <location>
        <begin position="88"/>
        <end position="98"/>
    </location>
</feature>
<organism evidence="2 3">
    <name type="scientific">Dendrobium thyrsiflorum</name>
    <name type="common">Pinecone-like raceme dendrobium</name>
    <name type="synonym">Orchid</name>
    <dbReference type="NCBI Taxonomy" id="117978"/>
    <lineage>
        <taxon>Eukaryota</taxon>
        <taxon>Viridiplantae</taxon>
        <taxon>Streptophyta</taxon>
        <taxon>Embryophyta</taxon>
        <taxon>Tracheophyta</taxon>
        <taxon>Spermatophyta</taxon>
        <taxon>Magnoliopsida</taxon>
        <taxon>Liliopsida</taxon>
        <taxon>Asparagales</taxon>
        <taxon>Orchidaceae</taxon>
        <taxon>Epidendroideae</taxon>
        <taxon>Malaxideae</taxon>
        <taxon>Dendrobiinae</taxon>
        <taxon>Dendrobium</taxon>
    </lineage>
</organism>
<protein>
    <submittedName>
        <fullName evidence="2">Uncharacterized protein</fullName>
    </submittedName>
</protein>
<sequence length="252" mass="28133">MSSDGFHLLRRFKRGVAKVRFLLSFNIRRWLLSSTSTHRRLALDSRPSSPGLLDLTDVADELGYYLFGSTSPPKRPSSSLSQNGSSSSPPPLRTPSPPLLRSMSRVTSISSASSDDINLKAEQFIENFHRQLMMERQISLQLRYCKGEEGRILDKSKSISAWVLCLHRGVVKKEKRFSAGGRAVLCRRKSGSLPEEERFSAGGRVVLCRHQGVVRKESGSLPSPRSGEKAVVLCRHQGVVKKEVGHVHVEWL</sequence>
<reference evidence="2 3" key="1">
    <citation type="journal article" date="2024" name="Plant Biotechnol. J.">
        <title>Dendrobium thyrsiflorum genome and its molecular insights into genes involved in important horticultural traits.</title>
        <authorList>
            <person name="Chen B."/>
            <person name="Wang J.Y."/>
            <person name="Zheng P.J."/>
            <person name="Li K.L."/>
            <person name="Liang Y.M."/>
            <person name="Chen X.F."/>
            <person name="Zhang C."/>
            <person name="Zhao X."/>
            <person name="He X."/>
            <person name="Zhang G.Q."/>
            <person name="Liu Z.J."/>
            <person name="Xu Q."/>
        </authorList>
    </citation>
    <scope>NUCLEOTIDE SEQUENCE [LARGE SCALE GENOMIC DNA]</scope>
    <source>
        <strain evidence="2">GZMU011</strain>
    </source>
</reference>
<dbReference type="EMBL" id="JANQDX010000020">
    <property type="protein sequence ID" value="KAL0903474.1"/>
    <property type="molecule type" value="Genomic_DNA"/>
</dbReference>
<dbReference type="InterPro" id="IPR008480">
    <property type="entry name" value="DUF761_pln"/>
</dbReference>
<dbReference type="PANTHER" id="PTHR33098:SF112">
    <property type="entry name" value="COTTON FIBER PROTEIN"/>
    <property type="match status" value="1"/>
</dbReference>
<evidence type="ECO:0000256" key="1">
    <source>
        <dbReference type="SAM" id="MobiDB-lite"/>
    </source>
</evidence>
<comment type="caution">
    <text evidence="2">The sequence shown here is derived from an EMBL/GenBank/DDBJ whole genome shotgun (WGS) entry which is preliminary data.</text>
</comment>
<name>A0ABD0TUX1_DENTH</name>
<feature type="compositionally biased region" description="Low complexity" evidence="1">
    <location>
        <begin position="76"/>
        <end position="87"/>
    </location>
</feature>
<dbReference type="PANTHER" id="PTHR33098">
    <property type="entry name" value="COTTON FIBER (DUF761)"/>
    <property type="match status" value="1"/>
</dbReference>